<dbReference type="AlphaFoldDB" id="A0A4C1ZR33"/>
<sequence>MGYECPEGDLDKFVRTTTSISSRASSNATTPATNEETGSDSTVVGTDEESSSGSESEKSTSTSRSDNSFTLVERKNKKAIRKAQKKSKTDRSSPVRDMEIDMFQKAFCCYDSGRPIDSRTGHHHAAVRVADDGIKITYSNVETFRSLNKYLIDSKIKFHTYALEEERKVKAVIRDIPTDFDTDDIKSDLLSQGYPVQSVHRLCRRDGSPLWLVMAILPRTEEARQIFEKLSKFAAFQVLGLKLRTRGAALASVTAASGTAMPQQTVMRILGACLALTSGVPAH</sequence>
<dbReference type="Proteomes" id="UP000299102">
    <property type="component" value="Unassembled WGS sequence"/>
</dbReference>
<reference evidence="2 3" key="1">
    <citation type="journal article" date="2019" name="Commun. Biol.">
        <title>The bagworm genome reveals a unique fibroin gene that provides high tensile strength.</title>
        <authorList>
            <person name="Kono N."/>
            <person name="Nakamura H."/>
            <person name="Ohtoshi R."/>
            <person name="Tomita M."/>
            <person name="Numata K."/>
            <person name="Arakawa K."/>
        </authorList>
    </citation>
    <scope>NUCLEOTIDE SEQUENCE [LARGE SCALE GENOMIC DNA]</scope>
</reference>
<feature type="compositionally biased region" description="Basic residues" evidence="1">
    <location>
        <begin position="75"/>
        <end position="86"/>
    </location>
</feature>
<proteinExistence type="predicted"/>
<protein>
    <recommendedName>
        <fullName evidence="4">Pre-C2HC domain-containing protein</fullName>
    </recommendedName>
</protein>
<evidence type="ECO:0008006" key="4">
    <source>
        <dbReference type="Google" id="ProtNLM"/>
    </source>
</evidence>
<comment type="caution">
    <text evidence="2">The sequence shown here is derived from an EMBL/GenBank/DDBJ whole genome shotgun (WGS) entry which is preliminary data.</text>
</comment>
<dbReference type="EMBL" id="BGZK01001972">
    <property type="protein sequence ID" value="GBP89045.1"/>
    <property type="molecule type" value="Genomic_DNA"/>
</dbReference>
<accession>A0A4C1ZR33</accession>
<evidence type="ECO:0000256" key="1">
    <source>
        <dbReference type="SAM" id="MobiDB-lite"/>
    </source>
</evidence>
<feature type="compositionally biased region" description="Low complexity" evidence="1">
    <location>
        <begin position="15"/>
        <end position="30"/>
    </location>
</feature>
<gene>
    <name evidence="2" type="ORF">EVAR_61709_1</name>
</gene>
<feature type="compositionally biased region" description="Low complexity" evidence="1">
    <location>
        <begin position="51"/>
        <end position="70"/>
    </location>
</feature>
<feature type="region of interest" description="Disordered" evidence="1">
    <location>
        <begin position="1"/>
        <end position="96"/>
    </location>
</feature>
<dbReference type="OrthoDB" id="6623677at2759"/>
<organism evidence="2 3">
    <name type="scientific">Eumeta variegata</name>
    <name type="common">Bagworm moth</name>
    <name type="synonym">Eumeta japonica</name>
    <dbReference type="NCBI Taxonomy" id="151549"/>
    <lineage>
        <taxon>Eukaryota</taxon>
        <taxon>Metazoa</taxon>
        <taxon>Ecdysozoa</taxon>
        <taxon>Arthropoda</taxon>
        <taxon>Hexapoda</taxon>
        <taxon>Insecta</taxon>
        <taxon>Pterygota</taxon>
        <taxon>Neoptera</taxon>
        <taxon>Endopterygota</taxon>
        <taxon>Lepidoptera</taxon>
        <taxon>Glossata</taxon>
        <taxon>Ditrysia</taxon>
        <taxon>Tineoidea</taxon>
        <taxon>Psychidae</taxon>
        <taxon>Oiketicinae</taxon>
        <taxon>Eumeta</taxon>
    </lineage>
</organism>
<feature type="compositionally biased region" description="Polar residues" evidence="1">
    <location>
        <begin position="31"/>
        <end position="44"/>
    </location>
</feature>
<feature type="compositionally biased region" description="Basic and acidic residues" evidence="1">
    <location>
        <begin position="87"/>
        <end position="96"/>
    </location>
</feature>
<evidence type="ECO:0000313" key="3">
    <source>
        <dbReference type="Proteomes" id="UP000299102"/>
    </source>
</evidence>
<keyword evidence="3" id="KW-1185">Reference proteome</keyword>
<evidence type="ECO:0000313" key="2">
    <source>
        <dbReference type="EMBL" id="GBP89045.1"/>
    </source>
</evidence>
<name>A0A4C1ZR33_EUMVA</name>